<evidence type="ECO:0000256" key="9">
    <source>
        <dbReference type="ARBA" id="ARBA00022989"/>
    </source>
</evidence>
<keyword evidence="7 13" id="KW-1005">Bacterial flagellum biogenesis</keyword>
<evidence type="ECO:0000256" key="8">
    <source>
        <dbReference type="ARBA" id="ARBA00022927"/>
    </source>
</evidence>
<name>A0A662Z6S4_9GAMM</name>
<proteinExistence type="inferred from homology"/>
<evidence type="ECO:0000313" key="15">
    <source>
        <dbReference type="EMBL" id="SFJ84056.1"/>
    </source>
</evidence>
<dbReference type="Gene3D" id="3.40.1690.10">
    <property type="entry name" value="secretion proteins EscU"/>
    <property type="match status" value="1"/>
</dbReference>
<keyword evidence="16" id="KW-1185">Reference proteome</keyword>
<dbReference type="Pfam" id="PF01312">
    <property type="entry name" value="Bac_export_2"/>
    <property type="match status" value="1"/>
</dbReference>
<dbReference type="Proteomes" id="UP000243374">
    <property type="component" value="Unassembled WGS sequence"/>
</dbReference>
<dbReference type="Gene3D" id="6.10.250.2080">
    <property type="match status" value="1"/>
</dbReference>
<dbReference type="RefSeq" id="WP_074838839.1">
    <property type="nucleotide sequence ID" value="NZ_CP047056.1"/>
</dbReference>
<dbReference type="GO" id="GO:0044780">
    <property type="term" value="P:bacterial-type flagellum assembly"/>
    <property type="evidence" value="ECO:0007669"/>
    <property type="project" value="InterPro"/>
</dbReference>
<evidence type="ECO:0000256" key="3">
    <source>
        <dbReference type="ARBA" id="ARBA00021622"/>
    </source>
</evidence>
<organism evidence="15 16">
    <name type="scientific">Succinivibrio dextrinosolvens</name>
    <dbReference type="NCBI Taxonomy" id="83771"/>
    <lineage>
        <taxon>Bacteria</taxon>
        <taxon>Pseudomonadati</taxon>
        <taxon>Pseudomonadota</taxon>
        <taxon>Gammaproteobacteria</taxon>
        <taxon>Aeromonadales</taxon>
        <taxon>Succinivibrionaceae</taxon>
        <taxon>Succinivibrio</taxon>
    </lineage>
</organism>
<keyword evidence="10 13" id="KW-0472">Membrane</keyword>
<keyword evidence="9 13" id="KW-1133">Transmembrane helix</keyword>
<comment type="similarity">
    <text evidence="2 13">Belongs to the type III secretion exporter family.</text>
</comment>
<keyword evidence="8 13" id="KW-0653">Protein transport</keyword>
<feature type="transmembrane region" description="Helical" evidence="13">
    <location>
        <begin position="144"/>
        <end position="164"/>
    </location>
</feature>
<keyword evidence="4 13" id="KW-0813">Transport</keyword>
<dbReference type="PANTHER" id="PTHR30531">
    <property type="entry name" value="FLAGELLAR BIOSYNTHETIC PROTEIN FLHB"/>
    <property type="match status" value="1"/>
</dbReference>
<evidence type="ECO:0000256" key="7">
    <source>
        <dbReference type="ARBA" id="ARBA00022795"/>
    </source>
</evidence>
<evidence type="ECO:0000256" key="13">
    <source>
        <dbReference type="RuleBase" id="RU364091"/>
    </source>
</evidence>
<dbReference type="FunFam" id="3.40.1690.10:FF:000001">
    <property type="entry name" value="Flagellar biosynthetic protein FlhB"/>
    <property type="match status" value="1"/>
</dbReference>
<reference evidence="15 16" key="1">
    <citation type="submission" date="2016-10" db="EMBL/GenBank/DDBJ databases">
        <authorList>
            <person name="Varghese N."/>
            <person name="Submissions S."/>
        </authorList>
    </citation>
    <scope>NUCLEOTIDE SEQUENCE [LARGE SCALE GENOMIC DNA]</scope>
    <source>
        <strain evidence="15 16">22B</strain>
    </source>
</reference>
<evidence type="ECO:0000256" key="5">
    <source>
        <dbReference type="ARBA" id="ARBA00022475"/>
    </source>
</evidence>
<evidence type="ECO:0000256" key="4">
    <source>
        <dbReference type="ARBA" id="ARBA00022448"/>
    </source>
</evidence>
<dbReference type="InterPro" id="IPR006136">
    <property type="entry name" value="FlhB"/>
</dbReference>
<keyword evidence="5 13" id="KW-1003">Cell membrane</keyword>
<dbReference type="AlphaFoldDB" id="A0A662Z6S4"/>
<keyword evidence="15" id="KW-0282">Flagellum</keyword>
<dbReference type="InterPro" id="IPR006135">
    <property type="entry name" value="T3SS_substrate_exporter"/>
</dbReference>
<accession>A0A662Z6S4</accession>
<dbReference type="GO" id="GO:0005886">
    <property type="term" value="C:plasma membrane"/>
    <property type="evidence" value="ECO:0007669"/>
    <property type="project" value="UniProtKB-SubCell"/>
</dbReference>
<evidence type="ECO:0000256" key="2">
    <source>
        <dbReference type="ARBA" id="ARBA00010690"/>
    </source>
</evidence>
<sequence length="375" mass="42116">MADNDDKTEQPTGKKISDARRKGQVPRSKEAATFIVLLAGVLSLWGFSSMLGRAIQQIMHNSFTLTRDQIFSVDEIRRLFVANVTEVGLPILCISVILFICGIYGNTFIGGYNFSHEAYQPKFDKLNPVNGIGRIFSLNSIIELLKGVLKVAFIGSFCYFALSGRISEVLTLSYLDPIGAIKRAMILLLQFMIIVVCAMLPIVLIDVPYQKWHYLKQLRMTKQEVKDEYKNTEGNPQIKGKIKQLQYQMAARRMMAKVPQADVVVTNPTHYAVALSYDPNGTTAPLVVAKGVDEIAEKIKEIARETNVPVIPLPPLARSLYYTTELDNEIPRGLFKAVAQVLAWVMGMKAFKEGKSQQRPRDLNMNPEIPDELRF</sequence>
<feature type="transmembrane region" description="Helical" evidence="13">
    <location>
        <begin position="31"/>
        <end position="55"/>
    </location>
</feature>
<dbReference type="OrthoDB" id="9807950at2"/>
<evidence type="ECO:0000256" key="14">
    <source>
        <dbReference type="SAM" id="MobiDB-lite"/>
    </source>
</evidence>
<dbReference type="InterPro" id="IPR029025">
    <property type="entry name" value="T3SS_substrate_exporter_C"/>
</dbReference>
<keyword evidence="15" id="KW-0966">Cell projection</keyword>
<evidence type="ECO:0000256" key="11">
    <source>
        <dbReference type="ARBA" id="ARBA00023225"/>
    </source>
</evidence>
<feature type="region of interest" description="Disordered" evidence="14">
    <location>
        <begin position="355"/>
        <end position="375"/>
    </location>
</feature>
<evidence type="ECO:0000256" key="1">
    <source>
        <dbReference type="ARBA" id="ARBA00004651"/>
    </source>
</evidence>
<dbReference type="PANTHER" id="PTHR30531:SF12">
    <property type="entry name" value="FLAGELLAR BIOSYNTHETIC PROTEIN FLHB"/>
    <property type="match status" value="1"/>
</dbReference>
<evidence type="ECO:0000313" key="16">
    <source>
        <dbReference type="Proteomes" id="UP000243374"/>
    </source>
</evidence>
<feature type="region of interest" description="Disordered" evidence="14">
    <location>
        <begin position="1"/>
        <end position="24"/>
    </location>
</feature>
<dbReference type="NCBIfam" id="TIGR00328">
    <property type="entry name" value="flhB"/>
    <property type="match status" value="1"/>
</dbReference>
<dbReference type="SUPFAM" id="SSF160544">
    <property type="entry name" value="EscU C-terminal domain-like"/>
    <property type="match status" value="1"/>
</dbReference>
<keyword evidence="6 13" id="KW-0812">Transmembrane</keyword>
<comment type="subcellular location">
    <subcellularLocation>
        <location evidence="1">Cell membrane</location>
        <topology evidence="1">Multi-pass membrane protein</topology>
    </subcellularLocation>
</comment>
<evidence type="ECO:0000256" key="10">
    <source>
        <dbReference type="ARBA" id="ARBA00023136"/>
    </source>
</evidence>
<dbReference type="GO" id="GO:0009306">
    <property type="term" value="P:protein secretion"/>
    <property type="evidence" value="ECO:0007669"/>
    <property type="project" value="InterPro"/>
</dbReference>
<keyword evidence="15" id="KW-0969">Cilium</keyword>
<feature type="transmembrane region" description="Helical" evidence="13">
    <location>
        <begin position="184"/>
        <end position="209"/>
    </location>
</feature>
<gene>
    <name evidence="13" type="primary">flhB</name>
    <name evidence="15" type="ORF">SAMN04487865_100433</name>
</gene>
<keyword evidence="11 13" id="KW-1006">Bacterial flagellum protein export</keyword>
<dbReference type="EMBL" id="FOSF01000004">
    <property type="protein sequence ID" value="SFJ84056.1"/>
    <property type="molecule type" value="Genomic_DNA"/>
</dbReference>
<evidence type="ECO:0000256" key="12">
    <source>
        <dbReference type="ARBA" id="ARBA00025078"/>
    </source>
</evidence>
<evidence type="ECO:0000256" key="6">
    <source>
        <dbReference type="ARBA" id="ARBA00022692"/>
    </source>
</evidence>
<protein>
    <recommendedName>
        <fullName evidence="3 13">Flagellar biosynthetic protein FlhB</fullName>
    </recommendedName>
</protein>
<comment type="function">
    <text evidence="12 13">Required for formation of the rod structure in the basal body of the flagellar apparatus. Together with FliI and FliH, may constitute the export apparatus of flagellin.</text>
</comment>
<feature type="transmembrane region" description="Helical" evidence="13">
    <location>
        <begin position="87"/>
        <end position="105"/>
    </location>
</feature>
<dbReference type="PRINTS" id="PR00950">
    <property type="entry name" value="TYPE3IMSPROT"/>
</dbReference>